<dbReference type="EMBL" id="AP024958">
    <property type="protein sequence ID" value="BCZ84861.1"/>
    <property type="molecule type" value="Genomic_DNA"/>
</dbReference>
<dbReference type="NCBIfam" id="TIGR01841">
    <property type="entry name" value="phasin"/>
    <property type="match status" value="1"/>
</dbReference>
<evidence type="ECO:0000313" key="2">
    <source>
        <dbReference type="EMBL" id="BCZ84861.1"/>
    </source>
</evidence>
<dbReference type="InterPro" id="IPR018968">
    <property type="entry name" value="Phasin"/>
</dbReference>
<gene>
    <name evidence="2" type="ORF">PTKU64_85360</name>
</gene>
<proteinExistence type="predicted"/>
<dbReference type="InterPro" id="IPR010127">
    <property type="entry name" value="Phasin_subfam-1"/>
</dbReference>
<evidence type="ECO:0000259" key="1">
    <source>
        <dbReference type="Pfam" id="PF09361"/>
    </source>
</evidence>
<protein>
    <recommendedName>
        <fullName evidence="1">Phasin domain-containing protein</fullName>
    </recommendedName>
</protein>
<accession>A0ABM7U0J9</accession>
<dbReference type="Proteomes" id="UP001319874">
    <property type="component" value="Chromosome 4"/>
</dbReference>
<organism evidence="2 3">
    <name type="scientific">Paraburkholderia terrae</name>
    <dbReference type="NCBI Taxonomy" id="311230"/>
    <lineage>
        <taxon>Bacteria</taxon>
        <taxon>Pseudomonadati</taxon>
        <taxon>Pseudomonadota</taxon>
        <taxon>Betaproteobacteria</taxon>
        <taxon>Burkholderiales</taxon>
        <taxon>Burkholderiaceae</taxon>
        <taxon>Paraburkholderia</taxon>
    </lineage>
</organism>
<sequence>MSAFTPEHLIERNRSNVATLFTLTDRGFDGFRRLVELNLATARAAGAESAKLSLEMLSSPTPEELFTRTHKPVQSVSEQALSYAGHFCDIVRDTHSKWVEAAQAQYQAKDRYNSNS</sequence>
<feature type="domain" description="Phasin" evidence="1">
    <location>
        <begin position="8"/>
        <end position="106"/>
    </location>
</feature>
<keyword evidence="3" id="KW-1185">Reference proteome</keyword>
<dbReference type="Pfam" id="PF09361">
    <property type="entry name" value="Phasin_2"/>
    <property type="match status" value="1"/>
</dbReference>
<dbReference type="RefSeq" id="WP_229517831.1">
    <property type="nucleotide sequence ID" value="NZ_AP024958.1"/>
</dbReference>
<evidence type="ECO:0000313" key="3">
    <source>
        <dbReference type="Proteomes" id="UP001319874"/>
    </source>
</evidence>
<name>A0ABM7U0J9_9BURK</name>
<reference evidence="2 3" key="1">
    <citation type="journal article" date="2022" name="Front. Microbiol.">
        <title>Identification and characterization of a novel class of self-sufficient cytochrome P450 hydroxylase involved in cyclohexanecarboxylate degradation in Paraburkholderia terrae strain KU-64.</title>
        <authorList>
            <person name="Yamamoto T."/>
            <person name="Hasegawa Y."/>
            <person name="Iwaki H."/>
        </authorList>
    </citation>
    <scope>NUCLEOTIDE SEQUENCE [LARGE SCALE GENOMIC DNA]</scope>
    <source>
        <strain evidence="2 3">KU-64</strain>
    </source>
</reference>